<keyword evidence="1" id="KW-0812">Transmembrane</keyword>
<dbReference type="RefSeq" id="WP_150052502.1">
    <property type="nucleotide sequence ID" value="NZ_VWPC01000021.1"/>
</dbReference>
<organism evidence="2 3">
    <name type="scientific">Pseudomonas chlororaphis</name>
    <dbReference type="NCBI Taxonomy" id="587753"/>
    <lineage>
        <taxon>Bacteria</taxon>
        <taxon>Pseudomonadati</taxon>
        <taxon>Pseudomonadota</taxon>
        <taxon>Gammaproteobacteria</taxon>
        <taxon>Pseudomonadales</taxon>
        <taxon>Pseudomonadaceae</taxon>
        <taxon>Pseudomonas</taxon>
    </lineage>
</organism>
<gene>
    <name evidence="2" type="ORF">F2A38_21430</name>
</gene>
<evidence type="ECO:0000313" key="2">
    <source>
        <dbReference type="EMBL" id="KAA5839419.1"/>
    </source>
</evidence>
<feature type="transmembrane region" description="Helical" evidence="1">
    <location>
        <begin position="55"/>
        <end position="76"/>
    </location>
</feature>
<dbReference type="Proteomes" id="UP000323924">
    <property type="component" value="Unassembled WGS sequence"/>
</dbReference>
<keyword evidence="1" id="KW-1133">Transmembrane helix</keyword>
<feature type="transmembrane region" description="Helical" evidence="1">
    <location>
        <begin position="27"/>
        <end position="48"/>
    </location>
</feature>
<protein>
    <submittedName>
        <fullName evidence="2">Uncharacterized protein</fullName>
    </submittedName>
</protein>
<sequence>MHIIIFRPTSHLKGSWLFNTLLRLDRFIYWFAPSLAMLMGVAGVALCFFSWQQRLILTGGAGLVLLLLSGGLVMLWSNYDWWLFKLSPQKGLNIPLK</sequence>
<comment type="caution">
    <text evidence="2">The sequence shown here is derived from an EMBL/GenBank/DDBJ whole genome shotgun (WGS) entry which is preliminary data.</text>
</comment>
<accession>A0AB34C0A6</accession>
<dbReference type="EMBL" id="VWPC01000021">
    <property type="protein sequence ID" value="KAA5839419.1"/>
    <property type="molecule type" value="Genomic_DNA"/>
</dbReference>
<reference evidence="2 3" key="1">
    <citation type="submission" date="2019-09" db="EMBL/GenBank/DDBJ databases">
        <authorList>
            <person name="Vacheron J."/>
            <person name="Dubost A."/>
            <person name="Prigent-Combaret C."/>
            <person name="Muller D."/>
        </authorList>
    </citation>
    <scope>NUCLEOTIDE SEQUENCE [LARGE SCALE GENOMIC DNA]</scope>
    <source>
        <strain evidence="2 3">JV497</strain>
    </source>
</reference>
<name>A0AB34C0A6_9PSED</name>
<dbReference type="AlphaFoldDB" id="A0AB34C0A6"/>
<keyword evidence="1" id="KW-0472">Membrane</keyword>
<evidence type="ECO:0000313" key="3">
    <source>
        <dbReference type="Proteomes" id="UP000323924"/>
    </source>
</evidence>
<evidence type="ECO:0000256" key="1">
    <source>
        <dbReference type="SAM" id="Phobius"/>
    </source>
</evidence>
<proteinExistence type="predicted"/>